<reference evidence="1" key="1">
    <citation type="journal article" date="2014" name="Int. J. Syst. Evol. Microbiol.">
        <title>Complete genome sequence of Corynebacterium casei LMG S-19264T (=DSM 44701T), isolated from a smear-ripened cheese.</title>
        <authorList>
            <consortium name="US DOE Joint Genome Institute (JGI-PGF)"/>
            <person name="Walter F."/>
            <person name="Albersmeier A."/>
            <person name="Kalinowski J."/>
            <person name="Ruckert C."/>
        </authorList>
    </citation>
    <scope>NUCLEOTIDE SEQUENCE</scope>
    <source>
        <strain evidence="1">JCM 4646</strain>
    </source>
</reference>
<evidence type="ECO:0008006" key="3">
    <source>
        <dbReference type="Google" id="ProtNLM"/>
    </source>
</evidence>
<reference evidence="1" key="2">
    <citation type="submission" date="2020-09" db="EMBL/GenBank/DDBJ databases">
        <authorList>
            <person name="Sun Q."/>
            <person name="Ohkuma M."/>
        </authorList>
    </citation>
    <scope>NUCLEOTIDE SEQUENCE</scope>
    <source>
        <strain evidence="1">JCM 4646</strain>
    </source>
</reference>
<proteinExistence type="predicted"/>
<comment type="caution">
    <text evidence="1">The sequence shown here is derived from an EMBL/GenBank/DDBJ whole genome shotgun (WGS) entry which is preliminary data.</text>
</comment>
<sequence>MLGWLADDRAPRWCRVSGGSGSGKSHLVSWLATACSAPDGPGGGRRVAALSAAGLTGESASWLLARRLGLASTTPTDLVADLRSDDRPCLLLLWDLNLACEPDRITDLLARLLALSHVRIVAELADPTTGPAALADVPAPALLDLDQPQWTDLAAFTRWYRTLAPHSALDADTVFPNPYLARLAARTPAQADAGGGVAATWWAALPEDLRPALRALAAAPRPLTRTQWSALAAPADVDRAARLLPAHSATEDTWWLPKSPLREAVTAAGAPQFDHAAAMRALAAAVPRTPAGTPDLPAADPELLGLLLHHAVQADSAATLLTDPHFLVHADPAAVTAAFAAHPDSRHAAAWRAAGPALIDTPDATVRAAVLRTRLLSHDPDAAAAADGPGTWRAQWASWLAPTAPSLVAAALTRGAHAGYLLLADASGLRAAHLETGEFTDVPANPVPPGTRSIAALADGSVVALDAQGQPLLLAGSVPPALPHPSAVTGSTLTVLGSDGVAGDGAGRVHWPSDPTAQQLHTGAVTALDALPLSATGRPLVVSGGVDGCVRLWGPGSVPLADPVDRRGCQVVAAGVGESPEGVLVVTGWADGLVRAHRLDRPGDVVDVRLGSPVRSVHVDDSGRIVVALADGVVSLWIDPHASDTRDRSSVPGFYFAPEPPPVEPPLTTVAAGPRLPDAVRAEARRRPGRWLCHFDPAAGPDGARSPQAIVGWWQIDHQGVPARFIANPAHDPQGDESDLASPDPAEAALQQLMAGNGSPRSLLTALLDSDLHVCTGAGPGQLFTSPGANGRDAVDACTGPALVPRHWAGTTVMTGRALAAAAAGHDLRLTAGTASVTFPVDDLAGAMTTPGH</sequence>
<keyword evidence="2" id="KW-1185">Reference proteome</keyword>
<evidence type="ECO:0000313" key="1">
    <source>
        <dbReference type="EMBL" id="GHE26559.1"/>
    </source>
</evidence>
<dbReference type="InterPro" id="IPR015943">
    <property type="entry name" value="WD40/YVTN_repeat-like_dom_sf"/>
</dbReference>
<dbReference type="AlphaFoldDB" id="A0A918YWP0"/>
<dbReference type="EMBL" id="BNBO01000093">
    <property type="protein sequence ID" value="GHE26559.1"/>
    <property type="molecule type" value="Genomic_DNA"/>
</dbReference>
<dbReference type="SUPFAM" id="SSF50998">
    <property type="entry name" value="Quinoprotein alcohol dehydrogenase-like"/>
    <property type="match status" value="1"/>
</dbReference>
<dbReference type="InterPro" id="IPR011047">
    <property type="entry name" value="Quinoprotein_ADH-like_sf"/>
</dbReference>
<dbReference type="InterPro" id="IPR027417">
    <property type="entry name" value="P-loop_NTPase"/>
</dbReference>
<accession>A0A918YWP0</accession>
<protein>
    <recommendedName>
        <fullName evidence="3">WD40 repeat domain-containing protein</fullName>
    </recommendedName>
</protein>
<gene>
    <name evidence="1" type="ORF">GCM10018781_78810</name>
</gene>
<evidence type="ECO:0000313" key="2">
    <source>
        <dbReference type="Proteomes" id="UP000617734"/>
    </source>
</evidence>
<dbReference type="Gene3D" id="2.130.10.10">
    <property type="entry name" value="YVTN repeat-like/Quinoprotein amine dehydrogenase"/>
    <property type="match status" value="1"/>
</dbReference>
<organism evidence="1 2">
    <name type="scientific">Kitasatospora indigofera</name>
    <dbReference type="NCBI Taxonomy" id="67307"/>
    <lineage>
        <taxon>Bacteria</taxon>
        <taxon>Bacillati</taxon>
        <taxon>Actinomycetota</taxon>
        <taxon>Actinomycetes</taxon>
        <taxon>Kitasatosporales</taxon>
        <taxon>Streptomycetaceae</taxon>
        <taxon>Kitasatospora</taxon>
    </lineage>
</organism>
<name>A0A918YWP0_9ACTN</name>
<dbReference type="SUPFAM" id="SSF52540">
    <property type="entry name" value="P-loop containing nucleoside triphosphate hydrolases"/>
    <property type="match status" value="1"/>
</dbReference>
<dbReference type="Proteomes" id="UP000617734">
    <property type="component" value="Unassembled WGS sequence"/>
</dbReference>